<comment type="caution">
    <text evidence="3">The sequence shown here is derived from an EMBL/GenBank/DDBJ whole genome shotgun (WGS) entry which is preliminary data.</text>
</comment>
<keyword evidence="1" id="KW-0812">Transmembrane</keyword>
<name>A0ABW5KWX8_9FLAO</name>
<protein>
    <submittedName>
        <fullName evidence="3">Acyltransferase family protein</fullName>
        <ecNumber evidence="3">2.3.-.-</ecNumber>
    </submittedName>
</protein>
<feature type="transmembrane region" description="Helical" evidence="1">
    <location>
        <begin position="231"/>
        <end position="249"/>
    </location>
</feature>
<feature type="transmembrane region" description="Helical" evidence="1">
    <location>
        <begin position="295"/>
        <end position="313"/>
    </location>
</feature>
<dbReference type="GO" id="GO:0016746">
    <property type="term" value="F:acyltransferase activity"/>
    <property type="evidence" value="ECO:0007669"/>
    <property type="project" value="UniProtKB-KW"/>
</dbReference>
<accession>A0ABW5KWX8</accession>
<dbReference type="InterPro" id="IPR002656">
    <property type="entry name" value="Acyl_transf_3_dom"/>
</dbReference>
<organism evidence="3 4">
    <name type="scientific">Bizionia sediminis</name>
    <dbReference type="NCBI Taxonomy" id="1737064"/>
    <lineage>
        <taxon>Bacteria</taxon>
        <taxon>Pseudomonadati</taxon>
        <taxon>Bacteroidota</taxon>
        <taxon>Flavobacteriia</taxon>
        <taxon>Flavobacteriales</taxon>
        <taxon>Flavobacteriaceae</taxon>
        <taxon>Bizionia</taxon>
    </lineage>
</organism>
<keyword evidence="3" id="KW-0012">Acyltransferase</keyword>
<dbReference type="Proteomes" id="UP001597472">
    <property type="component" value="Unassembled WGS sequence"/>
</dbReference>
<feature type="transmembrane region" description="Helical" evidence="1">
    <location>
        <begin position="90"/>
        <end position="110"/>
    </location>
</feature>
<keyword evidence="3" id="KW-0808">Transferase</keyword>
<dbReference type="InterPro" id="IPR050879">
    <property type="entry name" value="Acyltransferase_3"/>
</dbReference>
<dbReference type="EC" id="2.3.-.-" evidence="3"/>
<dbReference type="PANTHER" id="PTHR23028:SF53">
    <property type="entry name" value="ACYL_TRANSF_3 DOMAIN-CONTAINING PROTEIN"/>
    <property type="match status" value="1"/>
</dbReference>
<sequence length="375" mass="43954">MANLKESKRIPNLTPIRFILALLVVIFHIPQFSENRGFPFFNDLPIFHKGTEAVYMFFSLSGFLIIKQLFDEKKHTNSINLKGFYKRRILRIFPLYYLVLTIGFLYYQLVLPFFGFEFDNNYNLLTGILLSVTFFANIFSTYAPGGILEILWSIGIEEQFYLFIAPVFLLLPLKRIILFLVAFTAIYFLIYFSEYAVFLKKYNMLFFYFSSAGLCAIIHSHNLFQTLIKKLQYPILIVVILYFTTGIFTNNFNPFFYNLFSFIVFGLTISVLATKPIKILQNKTMEYLGKISYGIYMYHAIIMQLVGFIYLKVISKFGFQNTFDIISINLSVIALTIIIAHVSYKYYESYFLNLKRKKSIKPIVKTKPLRNKGYQ</sequence>
<feature type="domain" description="Acyltransferase 3" evidence="2">
    <location>
        <begin position="16"/>
        <end position="340"/>
    </location>
</feature>
<dbReference type="PANTHER" id="PTHR23028">
    <property type="entry name" value="ACETYLTRANSFERASE"/>
    <property type="match status" value="1"/>
</dbReference>
<feature type="transmembrane region" description="Helical" evidence="1">
    <location>
        <begin position="160"/>
        <end position="193"/>
    </location>
</feature>
<dbReference type="EMBL" id="JBHULS010000005">
    <property type="protein sequence ID" value="MFD2552430.1"/>
    <property type="molecule type" value="Genomic_DNA"/>
</dbReference>
<keyword evidence="4" id="KW-1185">Reference proteome</keyword>
<dbReference type="Pfam" id="PF01757">
    <property type="entry name" value="Acyl_transf_3"/>
    <property type="match status" value="1"/>
</dbReference>
<evidence type="ECO:0000259" key="2">
    <source>
        <dbReference type="Pfam" id="PF01757"/>
    </source>
</evidence>
<proteinExistence type="predicted"/>
<feature type="transmembrane region" description="Helical" evidence="1">
    <location>
        <begin position="53"/>
        <end position="70"/>
    </location>
</feature>
<keyword evidence="1" id="KW-0472">Membrane</keyword>
<evidence type="ECO:0000313" key="4">
    <source>
        <dbReference type="Proteomes" id="UP001597472"/>
    </source>
</evidence>
<feature type="transmembrane region" description="Helical" evidence="1">
    <location>
        <begin position="12"/>
        <end position="33"/>
    </location>
</feature>
<evidence type="ECO:0000256" key="1">
    <source>
        <dbReference type="SAM" id="Phobius"/>
    </source>
</evidence>
<feature type="transmembrane region" description="Helical" evidence="1">
    <location>
        <begin position="122"/>
        <end position="148"/>
    </location>
</feature>
<evidence type="ECO:0000313" key="3">
    <source>
        <dbReference type="EMBL" id="MFD2552430.1"/>
    </source>
</evidence>
<reference evidence="4" key="1">
    <citation type="journal article" date="2019" name="Int. J. Syst. Evol. Microbiol.">
        <title>The Global Catalogue of Microorganisms (GCM) 10K type strain sequencing project: providing services to taxonomists for standard genome sequencing and annotation.</title>
        <authorList>
            <consortium name="The Broad Institute Genomics Platform"/>
            <consortium name="The Broad Institute Genome Sequencing Center for Infectious Disease"/>
            <person name="Wu L."/>
            <person name="Ma J."/>
        </authorList>
    </citation>
    <scope>NUCLEOTIDE SEQUENCE [LARGE SCALE GENOMIC DNA]</scope>
    <source>
        <strain evidence="4">KCTC 42587</strain>
    </source>
</reference>
<feature type="transmembrane region" description="Helical" evidence="1">
    <location>
        <begin position="255"/>
        <end position="274"/>
    </location>
</feature>
<gene>
    <name evidence="3" type="ORF">ACFSQP_11435</name>
</gene>
<feature type="transmembrane region" description="Helical" evidence="1">
    <location>
        <begin position="205"/>
        <end position="224"/>
    </location>
</feature>
<dbReference type="RefSeq" id="WP_376894587.1">
    <property type="nucleotide sequence ID" value="NZ_JBHULS010000005.1"/>
</dbReference>
<feature type="transmembrane region" description="Helical" evidence="1">
    <location>
        <begin position="325"/>
        <end position="347"/>
    </location>
</feature>
<keyword evidence="1" id="KW-1133">Transmembrane helix</keyword>